<dbReference type="Pfam" id="PF09234">
    <property type="entry name" value="DUF1963"/>
    <property type="match status" value="1"/>
</dbReference>
<feature type="compositionally biased region" description="Basic and acidic residues" evidence="1">
    <location>
        <begin position="22"/>
        <end position="34"/>
    </location>
</feature>
<proteinExistence type="predicted"/>
<dbReference type="EMBL" id="SNZR01000011">
    <property type="protein sequence ID" value="TDR93324.1"/>
    <property type="molecule type" value="Genomic_DNA"/>
</dbReference>
<dbReference type="InterPro" id="IPR035948">
    <property type="entry name" value="YwqG-like_sf"/>
</dbReference>
<evidence type="ECO:0000313" key="2">
    <source>
        <dbReference type="EMBL" id="TDR93324.1"/>
    </source>
</evidence>
<evidence type="ECO:0000313" key="3">
    <source>
        <dbReference type="Proteomes" id="UP000295122"/>
    </source>
</evidence>
<feature type="compositionally biased region" description="Basic and acidic residues" evidence="1">
    <location>
        <begin position="84"/>
        <end position="97"/>
    </location>
</feature>
<gene>
    <name evidence="2" type="ORF">EV668_0581</name>
</gene>
<reference evidence="2 3" key="1">
    <citation type="submission" date="2019-03" db="EMBL/GenBank/DDBJ databases">
        <title>Genomic Encyclopedia of Type Strains, Phase IV (KMG-IV): sequencing the most valuable type-strain genomes for metagenomic binning, comparative biology and taxonomic classification.</title>
        <authorList>
            <person name="Goeker M."/>
        </authorList>
    </citation>
    <scope>NUCLEOTIDE SEQUENCE [LARGE SCALE GENOMIC DNA]</scope>
    <source>
        <strain evidence="2 3">DSM 25903</strain>
    </source>
</reference>
<dbReference type="AlphaFoldDB" id="A0A4R7C4B9"/>
<feature type="region of interest" description="Disordered" evidence="1">
    <location>
        <begin position="77"/>
        <end position="97"/>
    </location>
</feature>
<dbReference type="OrthoDB" id="8376466at2"/>
<dbReference type="InterPro" id="IPR015315">
    <property type="entry name" value="DUF1963"/>
</dbReference>
<sequence>MPAEPDGSEPAGEIGRVMARCGDGEHIPGHRDDGTGPGPYRHAEAASPVNPLVDRRSLLAWLKALLPAGLLGASSAGGGVLARDASRPPEDKGKRREPLFLSDDDARRIIRDYSVVDGKPLLDDDQIAVLVSRLSEQIWLDASSGDAPPGASRLGGAPDLPKGEAWPVRPALPDLAREAAATHGESNWIARQLAEAVPYEFVGQVDLAEAARIGSAAAGLPSAGRLSFFVDTAVLMSDPEGGGPACRVRHDATPPAGLERLSIPDAFDRMEAWWRAPDPVQIARMEEMAKSLEASGQKEAAAAIREVARSSSDPDDTQKKPFVHPARPVRLTALKVLPSRGTLELERDKMLGRIADGETTREVYSLLTSNDAGPFSADAADMRVTQPWLMREARRNRLMGPADPEQDDPRYSAIPATERAAYPWDAEATAAMSEKADRWRLLLQISIADLSQMETEGTLYFVIARDDLDRRDFSRVRVVYQQT</sequence>
<dbReference type="SUPFAM" id="SSF103032">
    <property type="entry name" value="Hypothetical protein YwqG"/>
    <property type="match status" value="2"/>
</dbReference>
<keyword evidence="3" id="KW-1185">Reference proteome</keyword>
<organism evidence="2 3">
    <name type="scientific">Enterovirga rhinocerotis</name>
    <dbReference type="NCBI Taxonomy" id="1339210"/>
    <lineage>
        <taxon>Bacteria</taxon>
        <taxon>Pseudomonadati</taxon>
        <taxon>Pseudomonadota</taxon>
        <taxon>Alphaproteobacteria</taxon>
        <taxon>Hyphomicrobiales</taxon>
        <taxon>Methylobacteriaceae</taxon>
        <taxon>Enterovirga</taxon>
    </lineage>
</organism>
<feature type="region of interest" description="Disordered" evidence="1">
    <location>
        <begin position="1"/>
        <end position="47"/>
    </location>
</feature>
<accession>A0A4R7C4B9</accession>
<dbReference type="Gene3D" id="2.30.320.10">
    <property type="entry name" value="YwqG-like"/>
    <property type="match status" value="1"/>
</dbReference>
<dbReference type="Proteomes" id="UP000295122">
    <property type="component" value="Unassembled WGS sequence"/>
</dbReference>
<comment type="caution">
    <text evidence="2">The sequence shown here is derived from an EMBL/GenBank/DDBJ whole genome shotgun (WGS) entry which is preliminary data.</text>
</comment>
<name>A0A4R7C4B9_9HYPH</name>
<evidence type="ECO:0000256" key="1">
    <source>
        <dbReference type="SAM" id="MobiDB-lite"/>
    </source>
</evidence>
<protein>
    <submittedName>
        <fullName evidence="2">Uncharacterized protein DUF1963</fullName>
    </submittedName>
</protein>
<feature type="region of interest" description="Disordered" evidence="1">
    <location>
        <begin position="142"/>
        <end position="167"/>
    </location>
</feature>